<sequence>MLARARLEQTAETVQAVLAEPRPLSLSQWLPVATIESLVHRFVGHIPNLDAAALDEEIITIVTRYLS</sequence>
<name>A0A7X0C505_9ACTN</name>
<dbReference type="Proteomes" id="UP000583800">
    <property type="component" value="Unassembled WGS sequence"/>
</dbReference>
<evidence type="ECO:0000313" key="1">
    <source>
        <dbReference type="EMBL" id="MBB6348642.1"/>
    </source>
</evidence>
<dbReference type="EMBL" id="JACHJB010000002">
    <property type="protein sequence ID" value="MBB6348642.1"/>
    <property type="molecule type" value="Genomic_DNA"/>
</dbReference>
<keyword evidence="2" id="KW-1185">Reference proteome</keyword>
<gene>
    <name evidence="1" type="ORF">FHU36_005187</name>
</gene>
<reference evidence="1 2" key="1">
    <citation type="submission" date="2020-08" db="EMBL/GenBank/DDBJ databases">
        <title>Sequencing the genomes of 1000 actinobacteria strains.</title>
        <authorList>
            <person name="Klenk H.-P."/>
        </authorList>
    </citation>
    <scope>NUCLEOTIDE SEQUENCE [LARGE SCALE GENOMIC DNA]</scope>
    <source>
        <strain evidence="1 2">DSM 45913</strain>
    </source>
</reference>
<protein>
    <submittedName>
        <fullName evidence="1">Uncharacterized protein</fullName>
    </submittedName>
</protein>
<proteinExistence type="predicted"/>
<accession>A0A7X0C505</accession>
<dbReference type="RefSeq" id="WP_185086356.1">
    <property type="nucleotide sequence ID" value="NZ_JACHJB010000002.1"/>
</dbReference>
<comment type="caution">
    <text evidence="1">The sequence shown here is derived from an EMBL/GenBank/DDBJ whole genome shotgun (WGS) entry which is preliminary data.</text>
</comment>
<organism evidence="1 2">
    <name type="scientific">Nonomuraea muscovyensis</name>
    <dbReference type="NCBI Taxonomy" id="1124761"/>
    <lineage>
        <taxon>Bacteria</taxon>
        <taxon>Bacillati</taxon>
        <taxon>Actinomycetota</taxon>
        <taxon>Actinomycetes</taxon>
        <taxon>Streptosporangiales</taxon>
        <taxon>Streptosporangiaceae</taxon>
        <taxon>Nonomuraea</taxon>
    </lineage>
</organism>
<evidence type="ECO:0000313" key="2">
    <source>
        <dbReference type="Proteomes" id="UP000583800"/>
    </source>
</evidence>
<dbReference type="AlphaFoldDB" id="A0A7X0C505"/>